<dbReference type="Proteomes" id="UP000807115">
    <property type="component" value="Chromosome 4"/>
</dbReference>
<name>A0A921UK89_SORBI</name>
<dbReference type="CDD" id="cd23767">
    <property type="entry name" value="IQCD"/>
    <property type="match status" value="1"/>
</dbReference>
<feature type="compositionally biased region" description="Acidic residues" evidence="4">
    <location>
        <begin position="54"/>
        <end position="64"/>
    </location>
</feature>
<reference evidence="5" key="2">
    <citation type="submission" date="2020-10" db="EMBL/GenBank/DDBJ databases">
        <authorList>
            <person name="Cooper E.A."/>
            <person name="Brenton Z.W."/>
            <person name="Flinn B.S."/>
            <person name="Jenkins J."/>
            <person name="Shu S."/>
            <person name="Flowers D."/>
            <person name="Luo F."/>
            <person name="Wang Y."/>
            <person name="Xia P."/>
            <person name="Barry K."/>
            <person name="Daum C."/>
            <person name="Lipzen A."/>
            <person name="Yoshinaga Y."/>
            <person name="Schmutz J."/>
            <person name="Saski C."/>
            <person name="Vermerris W."/>
            <person name="Kresovich S."/>
        </authorList>
    </citation>
    <scope>NUCLEOTIDE SEQUENCE</scope>
</reference>
<feature type="region of interest" description="Disordered" evidence="4">
    <location>
        <begin position="1"/>
        <end position="70"/>
    </location>
</feature>
<feature type="compositionally biased region" description="Low complexity" evidence="4">
    <location>
        <begin position="23"/>
        <end position="33"/>
    </location>
</feature>
<comment type="similarity">
    <text evidence="2">Belongs to the IQD family.</text>
</comment>
<proteinExistence type="inferred from homology"/>
<comment type="caution">
    <text evidence="5">The sequence shown here is derived from an EMBL/GenBank/DDBJ whole genome shotgun (WGS) entry which is preliminary data.</text>
</comment>
<keyword evidence="1" id="KW-0112">Calmodulin-binding</keyword>
<dbReference type="PROSITE" id="PS50096">
    <property type="entry name" value="IQ"/>
    <property type="match status" value="1"/>
</dbReference>
<feature type="coiled-coil region" evidence="3">
    <location>
        <begin position="101"/>
        <end position="138"/>
    </location>
</feature>
<dbReference type="AlphaFoldDB" id="A0A921UK89"/>
<dbReference type="Gene3D" id="1.20.5.190">
    <property type="match status" value="1"/>
</dbReference>
<evidence type="ECO:0000256" key="4">
    <source>
        <dbReference type="SAM" id="MobiDB-lite"/>
    </source>
</evidence>
<dbReference type="PANTHER" id="PTHR32295:SF33">
    <property type="entry name" value="PROTEIN IQ-DOMAIN 21"/>
    <property type="match status" value="1"/>
</dbReference>
<feature type="compositionally biased region" description="Basic and acidic residues" evidence="4">
    <location>
        <begin position="34"/>
        <end position="43"/>
    </location>
</feature>
<sequence length="229" mass="24660">MGKKHAAGGGGWFAAVRKVFRPSSTSSTSGTTSSKDKDKDPLQHGKQCAFQDGAVEEEPGEEPEVLLLEHFPASETSAEASNDNEGGDAEVVALTAAVRNGHRLQEDEEEEEELADDMERARALAAAAEAAVAAAEAASRVVRLAALRRLSREERAAVRIQAYYRGYLVRICAMCTSSACICMPDDLMARGNGQWRARCTYQTSPTELSKVRFYGAHGTAGGRFRSLFG</sequence>
<protein>
    <submittedName>
        <fullName evidence="5">Uncharacterized protein</fullName>
    </submittedName>
</protein>
<accession>A0A921UK89</accession>
<dbReference type="InterPro" id="IPR000048">
    <property type="entry name" value="IQ_motif_EF-hand-BS"/>
</dbReference>
<evidence type="ECO:0000256" key="3">
    <source>
        <dbReference type="SAM" id="Coils"/>
    </source>
</evidence>
<gene>
    <name evidence="5" type="ORF">BDA96_04G141900</name>
</gene>
<reference evidence="5" key="1">
    <citation type="journal article" date="2019" name="BMC Genomics">
        <title>A new reference genome for Sorghum bicolor reveals high levels of sequence similarity between sweet and grain genotypes: implications for the genetics of sugar metabolism.</title>
        <authorList>
            <person name="Cooper E.A."/>
            <person name="Brenton Z.W."/>
            <person name="Flinn B.S."/>
            <person name="Jenkins J."/>
            <person name="Shu S."/>
            <person name="Flowers D."/>
            <person name="Luo F."/>
            <person name="Wang Y."/>
            <person name="Xia P."/>
            <person name="Barry K."/>
            <person name="Daum C."/>
            <person name="Lipzen A."/>
            <person name="Yoshinaga Y."/>
            <person name="Schmutz J."/>
            <person name="Saski C."/>
            <person name="Vermerris W."/>
            <person name="Kresovich S."/>
        </authorList>
    </citation>
    <scope>NUCLEOTIDE SEQUENCE</scope>
</reference>
<evidence type="ECO:0000313" key="6">
    <source>
        <dbReference type="Proteomes" id="UP000807115"/>
    </source>
</evidence>
<keyword evidence="3" id="KW-0175">Coiled coil</keyword>
<dbReference type="PANTHER" id="PTHR32295">
    <property type="entry name" value="IQ-DOMAIN 5-RELATED"/>
    <property type="match status" value="1"/>
</dbReference>
<evidence type="ECO:0000256" key="2">
    <source>
        <dbReference type="ARBA" id="ARBA00024341"/>
    </source>
</evidence>
<evidence type="ECO:0000313" key="5">
    <source>
        <dbReference type="EMBL" id="KAG0532856.1"/>
    </source>
</evidence>
<dbReference type="GO" id="GO:0005516">
    <property type="term" value="F:calmodulin binding"/>
    <property type="evidence" value="ECO:0007669"/>
    <property type="project" value="UniProtKB-KW"/>
</dbReference>
<dbReference type="Pfam" id="PF00612">
    <property type="entry name" value="IQ"/>
    <property type="match status" value="1"/>
</dbReference>
<dbReference type="EMBL" id="CM027683">
    <property type="protein sequence ID" value="KAG0532856.1"/>
    <property type="molecule type" value="Genomic_DNA"/>
</dbReference>
<organism evidence="5 6">
    <name type="scientific">Sorghum bicolor</name>
    <name type="common">Sorghum</name>
    <name type="synonym">Sorghum vulgare</name>
    <dbReference type="NCBI Taxonomy" id="4558"/>
    <lineage>
        <taxon>Eukaryota</taxon>
        <taxon>Viridiplantae</taxon>
        <taxon>Streptophyta</taxon>
        <taxon>Embryophyta</taxon>
        <taxon>Tracheophyta</taxon>
        <taxon>Spermatophyta</taxon>
        <taxon>Magnoliopsida</taxon>
        <taxon>Liliopsida</taxon>
        <taxon>Poales</taxon>
        <taxon>Poaceae</taxon>
        <taxon>PACMAD clade</taxon>
        <taxon>Panicoideae</taxon>
        <taxon>Andropogonodae</taxon>
        <taxon>Andropogoneae</taxon>
        <taxon>Sorghinae</taxon>
        <taxon>Sorghum</taxon>
    </lineage>
</organism>
<evidence type="ECO:0000256" key="1">
    <source>
        <dbReference type="ARBA" id="ARBA00022860"/>
    </source>
</evidence>